<sequence>MRRQKSTKGVGDAPPNRSPQNWTLPLTLCNGPLNDRDEMAERGNPENADAVFAVLEMLGGSWQKNATTRSF</sequence>
<organism evidence="2 3">
    <name type="scientific">Caballeronia calidae</name>
    <dbReference type="NCBI Taxonomy" id="1777139"/>
    <lineage>
        <taxon>Bacteria</taxon>
        <taxon>Pseudomonadati</taxon>
        <taxon>Pseudomonadota</taxon>
        <taxon>Betaproteobacteria</taxon>
        <taxon>Burkholderiales</taxon>
        <taxon>Burkholderiaceae</taxon>
        <taxon>Caballeronia</taxon>
    </lineage>
</organism>
<dbReference type="Proteomes" id="UP000071859">
    <property type="component" value="Unassembled WGS sequence"/>
</dbReference>
<gene>
    <name evidence="2" type="ORF">AWB78_02431</name>
</gene>
<comment type="caution">
    <text evidence="2">The sequence shown here is derived from an EMBL/GenBank/DDBJ whole genome shotgun (WGS) entry which is preliminary data.</text>
</comment>
<evidence type="ECO:0000256" key="1">
    <source>
        <dbReference type="SAM" id="MobiDB-lite"/>
    </source>
</evidence>
<name>A0A158BBD6_9BURK</name>
<protein>
    <submittedName>
        <fullName evidence="2">Uncharacterized protein</fullName>
    </submittedName>
</protein>
<evidence type="ECO:0000313" key="2">
    <source>
        <dbReference type="EMBL" id="SAK66667.1"/>
    </source>
</evidence>
<dbReference type="AlphaFoldDB" id="A0A158BBD6"/>
<proteinExistence type="predicted"/>
<reference evidence="2" key="1">
    <citation type="submission" date="2016-01" db="EMBL/GenBank/DDBJ databases">
        <authorList>
            <person name="Peeters C."/>
        </authorList>
    </citation>
    <scope>NUCLEOTIDE SEQUENCE</scope>
    <source>
        <strain evidence="2">LMG 29321</strain>
    </source>
</reference>
<feature type="region of interest" description="Disordered" evidence="1">
    <location>
        <begin position="1"/>
        <end position="25"/>
    </location>
</feature>
<evidence type="ECO:0000313" key="3">
    <source>
        <dbReference type="Proteomes" id="UP000071859"/>
    </source>
</evidence>
<dbReference type="EMBL" id="FCOX02000009">
    <property type="protein sequence ID" value="SAK66667.1"/>
    <property type="molecule type" value="Genomic_DNA"/>
</dbReference>
<accession>A0A158BBD6</accession>
<keyword evidence="3" id="KW-1185">Reference proteome</keyword>